<accession>A0A3B6SDP4</accession>
<dbReference type="STRING" id="4565.A0A3B6SDP4"/>
<dbReference type="InterPro" id="IPR008999">
    <property type="entry name" value="Actin-crosslinking"/>
</dbReference>
<dbReference type="RefSeq" id="XP_044433033.1">
    <property type="nucleotide sequence ID" value="XM_044577098.1"/>
</dbReference>
<dbReference type="Gramene" id="TraesLAC7B03G04006110.1">
    <property type="protein sequence ID" value="TraesLAC7B03G04006110.1"/>
    <property type="gene ID" value="TraesLAC7B03G04006110"/>
</dbReference>
<dbReference type="Gramene" id="TraesSTA7B03G04049320.1">
    <property type="protein sequence ID" value="TraesSTA7B03G04049320.1"/>
    <property type="gene ID" value="TraesSTA7B03G04049320"/>
</dbReference>
<feature type="domain" description="DUF569" evidence="2">
    <location>
        <begin position="190"/>
        <end position="270"/>
    </location>
</feature>
<keyword evidence="4" id="KW-1185">Reference proteome</keyword>
<dbReference type="Gramene" id="TraesJAG7B03G04036370.1">
    <property type="protein sequence ID" value="TraesJAG7B03G04036370.1"/>
    <property type="gene ID" value="TraesJAG7B03G04036370"/>
</dbReference>
<reference evidence="3" key="1">
    <citation type="submission" date="2018-08" db="EMBL/GenBank/DDBJ databases">
        <authorList>
            <person name="Rossello M."/>
        </authorList>
    </citation>
    <scope>NUCLEOTIDE SEQUENCE [LARGE SCALE GENOMIC DNA]</scope>
    <source>
        <strain evidence="3">cv. Chinese Spring</strain>
    </source>
</reference>
<dbReference type="GeneID" id="123159271"/>
<dbReference type="Gramene" id="TraesCLE_scaffold_088192_01G000100.1">
    <property type="protein sequence ID" value="TraesCLE_scaffold_088192_01G000100.1"/>
    <property type="gene ID" value="TraesCLE_scaffold_088192_01G000100"/>
</dbReference>
<dbReference type="Gramene" id="TraesCS7B02G031300.1">
    <property type="protein sequence ID" value="TraesCS7B02G031300.1"/>
    <property type="gene ID" value="TraesCS7B02G031300"/>
</dbReference>
<name>A0A3B6SDP4_WHEAT</name>
<dbReference type="Pfam" id="PF04601">
    <property type="entry name" value="DUF569"/>
    <property type="match status" value="1"/>
</dbReference>
<dbReference type="Gramene" id="TraesWEE_scaffold_095050_01G000100.1">
    <property type="protein sequence ID" value="TraesWEE_scaffold_095050_01G000100.1"/>
    <property type="gene ID" value="TraesWEE_scaffold_095050_01G000100"/>
</dbReference>
<protein>
    <submittedName>
        <fullName evidence="3">Uncharacterized protein</fullName>
    </submittedName>
</protein>
<dbReference type="KEGG" id="taes:123159271"/>
<dbReference type="CDD" id="cd23340">
    <property type="entry name" value="beta-trefoil_FSCN_ACP-like"/>
    <property type="match status" value="1"/>
</dbReference>
<dbReference type="Gramene" id="TraesLDM7B03G04056950.3">
    <property type="protein sequence ID" value="TraesLDM7B03G04056950.3"/>
    <property type="gene ID" value="TraesLDM7B03G04056950"/>
</dbReference>
<reference evidence="3" key="2">
    <citation type="submission" date="2018-10" db="UniProtKB">
        <authorList>
            <consortium name="EnsemblPlants"/>
        </authorList>
    </citation>
    <scope>IDENTIFICATION</scope>
</reference>
<evidence type="ECO:0000259" key="2">
    <source>
        <dbReference type="Pfam" id="PF22932"/>
    </source>
</evidence>
<dbReference type="Gramene" id="TraesSTA7B03G04049320.2">
    <property type="protein sequence ID" value="TraesSTA7B03G04049320.2"/>
    <property type="gene ID" value="TraesSTA7B03G04049320"/>
</dbReference>
<dbReference type="Gramene" id="TraesJAG7B03G04036370.2">
    <property type="protein sequence ID" value="TraesJAG7B03G04036370.2"/>
    <property type="gene ID" value="TraesJAG7B03G04036370"/>
</dbReference>
<dbReference type="Gramene" id="TraesRN7B0100084400.1">
    <property type="protein sequence ID" value="TraesRN7B0100084400.1"/>
    <property type="gene ID" value="TraesRN7B0100084400"/>
</dbReference>
<dbReference type="OrthoDB" id="617902at2759"/>
<dbReference type="Gramene" id="TraesMAC7B03G04049310.1">
    <property type="protein sequence ID" value="TraesMAC7B03G04049310.1"/>
    <property type="gene ID" value="TraesMAC7B03G04049310"/>
</dbReference>
<dbReference type="Gramene" id="TraesLDM7B03G04056950.2">
    <property type="protein sequence ID" value="TraesLDM7B03G04056950.2"/>
    <property type="gene ID" value="TraesLDM7B03G04056950"/>
</dbReference>
<dbReference type="Gramene" id="TraesLDM7B03G04056950.1">
    <property type="protein sequence ID" value="TraesLDM7B03G04056950.1"/>
    <property type="gene ID" value="TraesLDM7B03G04056950"/>
</dbReference>
<organism evidence="3">
    <name type="scientific">Triticum aestivum</name>
    <name type="common">Wheat</name>
    <dbReference type="NCBI Taxonomy" id="4565"/>
    <lineage>
        <taxon>Eukaryota</taxon>
        <taxon>Viridiplantae</taxon>
        <taxon>Streptophyta</taxon>
        <taxon>Embryophyta</taxon>
        <taxon>Tracheophyta</taxon>
        <taxon>Spermatophyta</taxon>
        <taxon>Magnoliopsida</taxon>
        <taxon>Liliopsida</taxon>
        <taxon>Poales</taxon>
        <taxon>Poaceae</taxon>
        <taxon>BOP clade</taxon>
        <taxon>Pooideae</taxon>
        <taxon>Triticodae</taxon>
        <taxon>Triticeae</taxon>
        <taxon>Triticinae</taxon>
        <taxon>Triticum</taxon>
    </lineage>
</organism>
<dbReference type="Gramene" id="TraesSYM5B03G02948710.1">
    <property type="protein sequence ID" value="TraesSYM5B03G02948710.1"/>
    <property type="gene ID" value="TraesSYM5B03G02948710"/>
</dbReference>
<dbReference type="Gramene" id="TraesCAD_scaffold_077715_01G000100.1">
    <property type="protein sequence ID" value="TraesCAD_scaffold_077715_01G000100.1"/>
    <property type="gene ID" value="TraesCAD_scaffold_077715_01G000100"/>
</dbReference>
<dbReference type="Gramene" id="TraesNOR7B03G04098280.1">
    <property type="protein sequence ID" value="TraesNOR7B03G04098280.1"/>
    <property type="gene ID" value="TraesNOR7B03G04098280"/>
</dbReference>
<evidence type="ECO:0000259" key="1">
    <source>
        <dbReference type="Pfam" id="PF04601"/>
    </source>
</evidence>
<dbReference type="SUPFAM" id="SSF50405">
    <property type="entry name" value="Actin-crosslinking proteins"/>
    <property type="match status" value="1"/>
</dbReference>
<dbReference type="Gramene" id="TraesARI5B03G02963380.1">
    <property type="protein sequence ID" value="TraesARI5B03G02963380.1"/>
    <property type="gene ID" value="TraesARI5B03G02963380"/>
</dbReference>
<dbReference type="RefSeq" id="XP_044433036.1">
    <property type="nucleotide sequence ID" value="XM_044577101.1"/>
</dbReference>
<dbReference type="Gramene" id="TraesARI5B03G02963380.2">
    <property type="protein sequence ID" value="TraesARI5B03G02963380.2"/>
    <property type="gene ID" value="TraesARI5B03G02963380"/>
</dbReference>
<evidence type="ECO:0000313" key="3">
    <source>
        <dbReference type="EnsemblPlants" id="TraesCS7B02G031300.1"/>
    </source>
</evidence>
<dbReference type="RefSeq" id="XP_044433034.1">
    <property type="nucleotide sequence ID" value="XM_044577099.1"/>
</dbReference>
<dbReference type="Proteomes" id="UP000019116">
    <property type="component" value="Chromosome 7B"/>
</dbReference>
<dbReference type="PANTHER" id="PTHR31205:SF87">
    <property type="entry name" value="DUF569 DOMAIN-CONTAINING PROTEIN"/>
    <property type="match status" value="1"/>
</dbReference>
<dbReference type="PANTHER" id="PTHR31205">
    <property type="entry name" value="ACTIN CROSS-LINKING PROTEIN (DUF569)"/>
    <property type="match status" value="1"/>
</dbReference>
<proteinExistence type="predicted"/>
<dbReference type="InterPro" id="IPR054726">
    <property type="entry name" value="Ubiq_DUF569-assoc"/>
</dbReference>
<dbReference type="InterPro" id="IPR007679">
    <property type="entry name" value="DUF569"/>
</dbReference>
<dbReference type="Gramene" id="TraesNOR7B03G04098280.2">
    <property type="protein sequence ID" value="TraesNOR7B03G04098280.2"/>
    <property type="gene ID" value="TraesNOR7B03G04098280"/>
</dbReference>
<dbReference type="AlphaFoldDB" id="A0A3B6SDP4"/>
<gene>
    <name evidence="3" type="primary">LOC123159271</name>
</gene>
<dbReference type="Gramene" id="TraesCS7B03G0083800.1">
    <property type="protein sequence ID" value="TraesCS7B03G0083800.1.CDS"/>
    <property type="gene ID" value="TraesCS7B03G0083800"/>
</dbReference>
<sequence length="405" mass="46288">MDRFYDEQYVRLRNRELDKYYLHADDDGVGVSISQRRNSLNVAWRVHIYHAANGPYLLLHSAAYGRYLAATATPAPALYHGFRAELRDYDQPEVPEIMWLDIRAGLGRGVLLQNARDRYLRANGKYLRWNTGVTVENRDIVNEKVSAMMRWIVEPIALTERAPRISDPIRARLPEDLSVVVFGRQPGAWRGIRFVQASNEGLYNEAGQGWATDHIRGRSLYYLRDKLARRVNQQPDGIAMCIRAGRYGRLTPLVVDLPRSGWGDIYQIVVIISGTPAYAAPALYHGFRAVQRDYDHPVVPEIMWLDIRAGLGRGVLLQNGGDRYLRANGKYLRWNSGVTVESRDIENEKVSSMMRWIVEPIDLAERAPRIPDPIRARLSVIVFGRQPGPWRGIRFPQADSIAMRV</sequence>
<dbReference type="Pfam" id="PF22932">
    <property type="entry name" value="Ubiq_DUF_assoc"/>
    <property type="match status" value="1"/>
</dbReference>
<dbReference type="RefSeq" id="XP_044433035.1">
    <property type="nucleotide sequence ID" value="XM_044577100.1"/>
</dbReference>
<dbReference type="Gramene" id="TraesROB_scaffold_071149_01G000100.1">
    <property type="protein sequence ID" value="TraesROB_scaffold_071149_01G000100.1"/>
    <property type="gene ID" value="TraesROB_scaffold_071149_01G000100"/>
</dbReference>
<dbReference type="EnsemblPlants" id="TraesCS7B02G031300.1">
    <property type="protein sequence ID" value="TraesCS7B02G031300.1"/>
    <property type="gene ID" value="TraesCS7B02G031300"/>
</dbReference>
<evidence type="ECO:0000313" key="4">
    <source>
        <dbReference type="Proteomes" id="UP000019116"/>
    </source>
</evidence>
<feature type="domain" description="DUF569" evidence="1">
    <location>
        <begin position="1"/>
        <end position="140"/>
    </location>
</feature>
<dbReference type="Gramene" id="TraesMAC7B03G04049310.2">
    <property type="protein sequence ID" value="TraesMAC7B03G04049310.2"/>
    <property type="gene ID" value="TraesMAC7B03G04049310"/>
</dbReference>